<keyword evidence="3" id="KW-0489">Methyltransferase</keyword>
<keyword evidence="4" id="KW-0808">Transferase</keyword>
<dbReference type="EC" id="2.1.1.72" evidence="2"/>
<evidence type="ECO:0000256" key="4">
    <source>
        <dbReference type="ARBA" id="ARBA00022679"/>
    </source>
</evidence>
<name>A0ABX9DN42_9BACT</name>
<keyword evidence="5" id="KW-0949">S-adenosyl-L-methionine</keyword>
<feature type="domain" description="DNA methylase N-4/N-6" evidence="7">
    <location>
        <begin position="84"/>
        <end position="348"/>
    </location>
</feature>
<organism evidence="8 9">
    <name type="scientific">Prevotella pallens</name>
    <dbReference type="NCBI Taxonomy" id="60133"/>
    <lineage>
        <taxon>Bacteria</taxon>
        <taxon>Pseudomonadati</taxon>
        <taxon>Bacteroidota</taxon>
        <taxon>Bacteroidia</taxon>
        <taxon>Bacteroidales</taxon>
        <taxon>Prevotellaceae</taxon>
        <taxon>Prevotella</taxon>
    </lineage>
</organism>
<evidence type="ECO:0000259" key="7">
    <source>
        <dbReference type="Pfam" id="PF01555"/>
    </source>
</evidence>
<evidence type="ECO:0000256" key="6">
    <source>
        <dbReference type="ARBA" id="ARBA00047942"/>
    </source>
</evidence>
<evidence type="ECO:0000256" key="2">
    <source>
        <dbReference type="ARBA" id="ARBA00011900"/>
    </source>
</evidence>
<accession>A0ABX9DN42</accession>
<dbReference type="SUPFAM" id="SSF53335">
    <property type="entry name" value="S-adenosyl-L-methionine-dependent methyltransferases"/>
    <property type="match status" value="1"/>
</dbReference>
<proteinExistence type="inferred from homology"/>
<dbReference type="InterPro" id="IPR002052">
    <property type="entry name" value="DNA_methylase_N6_adenine_CS"/>
</dbReference>
<sequence>MAIKYISYDPNVLEGQAILDNFVRTQRILRYRDNGKVFERIQRGMPLYEVESREVVGKNPNHNLVLRGECLSACAYLKEKGVKVDLVYIDPPFASGADYAKKVYIRRNPKVAEAIKQAETEIDSEELRNFEEKMYGDVWDKERYLNWMYENLVAIKAVMSDTASIYVHLDWHIGHYVKILMDEVFGEDKFRNEVIWYYYNKMQGNVYRFASNHDSLFYYSKSDEFTYNQVKEKRAETIKQIKRIWDKETQKLVNAKDNQGKVIYVDSDEFTIDDVWRMSMLQPADKNEPVGYATQKPEALLERIIKASSNEDMLVADFFGGSGVTAAVANRLGRRFIHCDIGINSIETTRDRLVKAGAEFEVLEIKDGVSLYRNPVQTMDRLKSLIPGLRNEDALDKFWEGSIHDTKDGMLPVYLPNLMDSSTRMLDTALMNRILKEAMPDLPDGTKKVVVYYIDITDIKEIKQFIKEQNDTLIEVELRDLKNVLDNVVVEDDAEFEVKEVQPEGDAFKVWQVRINRFFSDRVNKKIADFNLKGQQQALKGKKTFTPITLSEGGLETIEFLSLDCTSPEFSAPWHSAAEILIDKLGYVRKNGIDTKEVWDGTITSTEKPLRLKIRNICGDETVYEIV</sequence>
<dbReference type="EMBL" id="QLTQ01000031">
    <property type="protein sequence ID" value="RAS42174.1"/>
    <property type="molecule type" value="Genomic_DNA"/>
</dbReference>
<dbReference type="Proteomes" id="UP000249852">
    <property type="component" value="Unassembled WGS sequence"/>
</dbReference>
<dbReference type="InterPro" id="IPR002295">
    <property type="entry name" value="N4/N6-MTase_EcoPI_Mod-like"/>
</dbReference>
<protein>
    <recommendedName>
        <fullName evidence="2">site-specific DNA-methyltransferase (adenine-specific)</fullName>
        <ecNumber evidence="2">2.1.1.72</ecNumber>
    </recommendedName>
</protein>
<dbReference type="RefSeq" id="WP_006045506.1">
    <property type="nucleotide sequence ID" value="NZ_QLTQ01000031.1"/>
</dbReference>
<gene>
    <name evidence="8" type="ORF">BC673_13124</name>
</gene>
<dbReference type="PRINTS" id="PR00506">
    <property type="entry name" value="D21N6MTFRASE"/>
</dbReference>
<evidence type="ECO:0000256" key="5">
    <source>
        <dbReference type="ARBA" id="ARBA00022691"/>
    </source>
</evidence>
<evidence type="ECO:0000313" key="9">
    <source>
        <dbReference type="Proteomes" id="UP000249852"/>
    </source>
</evidence>
<dbReference type="Gene3D" id="3.40.50.150">
    <property type="entry name" value="Vaccinia Virus protein VP39"/>
    <property type="match status" value="1"/>
</dbReference>
<comment type="catalytic activity">
    <reaction evidence="6">
        <text>a 2'-deoxyadenosine in DNA + S-adenosyl-L-methionine = an N(6)-methyl-2'-deoxyadenosine in DNA + S-adenosyl-L-homocysteine + H(+)</text>
        <dbReference type="Rhea" id="RHEA:15197"/>
        <dbReference type="Rhea" id="RHEA-COMP:12418"/>
        <dbReference type="Rhea" id="RHEA-COMP:12419"/>
        <dbReference type="ChEBI" id="CHEBI:15378"/>
        <dbReference type="ChEBI" id="CHEBI:57856"/>
        <dbReference type="ChEBI" id="CHEBI:59789"/>
        <dbReference type="ChEBI" id="CHEBI:90615"/>
        <dbReference type="ChEBI" id="CHEBI:90616"/>
        <dbReference type="EC" id="2.1.1.72"/>
    </reaction>
</comment>
<keyword evidence="9" id="KW-1185">Reference proteome</keyword>
<dbReference type="InterPro" id="IPR002941">
    <property type="entry name" value="DNA_methylase_N4/N6"/>
</dbReference>
<dbReference type="Pfam" id="PF01555">
    <property type="entry name" value="N6_N4_Mtase"/>
    <property type="match status" value="1"/>
</dbReference>
<evidence type="ECO:0000256" key="1">
    <source>
        <dbReference type="ARBA" id="ARBA00006594"/>
    </source>
</evidence>
<reference evidence="8 9" key="1">
    <citation type="submission" date="2018-06" db="EMBL/GenBank/DDBJ databases">
        <title>Genomic Encyclopedia of Archaeal and Bacterial Type Strains, Phase II (KMG-II): from individual species to whole genera.</title>
        <authorList>
            <person name="Goeker M."/>
        </authorList>
    </citation>
    <scope>NUCLEOTIDE SEQUENCE [LARGE SCALE GENOMIC DNA]</scope>
    <source>
        <strain evidence="8 9">DSM 18710</strain>
    </source>
</reference>
<evidence type="ECO:0000313" key="8">
    <source>
        <dbReference type="EMBL" id="RAS42174.1"/>
    </source>
</evidence>
<dbReference type="InterPro" id="IPR029063">
    <property type="entry name" value="SAM-dependent_MTases_sf"/>
</dbReference>
<evidence type="ECO:0000256" key="3">
    <source>
        <dbReference type="ARBA" id="ARBA00022603"/>
    </source>
</evidence>
<dbReference type="PROSITE" id="PS00092">
    <property type="entry name" value="N6_MTASE"/>
    <property type="match status" value="1"/>
</dbReference>
<comment type="similarity">
    <text evidence="1">Belongs to the N(4)/N(6)-methyltransferase family.</text>
</comment>
<comment type="caution">
    <text evidence="8">The sequence shown here is derived from an EMBL/GenBank/DDBJ whole genome shotgun (WGS) entry which is preliminary data.</text>
</comment>